<gene>
    <name evidence="5" type="ORF">AWB65_03756</name>
</gene>
<organism evidence="5 6">
    <name type="scientific">Caballeronia humi</name>
    <dbReference type="NCBI Taxonomy" id="326474"/>
    <lineage>
        <taxon>Bacteria</taxon>
        <taxon>Pseudomonadati</taxon>
        <taxon>Pseudomonadota</taxon>
        <taxon>Betaproteobacteria</taxon>
        <taxon>Burkholderiales</taxon>
        <taxon>Burkholderiaceae</taxon>
        <taxon>Caballeronia</taxon>
    </lineage>
</organism>
<dbReference type="GO" id="GO:0030246">
    <property type="term" value="F:carbohydrate binding"/>
    <property type="evidence" value="ECO:0007669"/>
    <property type="project" value="TreeGrafter"/>
</dbReference>
<dbReference type="GO" id="GO:0030288">
    <property type="term" value="C:outer membrane-bounded periplasmic space"/>
    <property type="evidence" value="ECO:0007669"/>
    <property type="project" value="TreeGrafter"/>
</dbReference>
<dbReference type="PANTHER" id="PTHR30036:SF7">
    <property type="entry name" value="ABC TRANSPORTER PERIPLASMIC-BINDING PROTEIN YPHF"/>
    <property type="match status" value="1"/>
</dbReference>
<dbReference type="AlphaFoldDB" id="A0A158HT19"/>
<evidence type="ECO:0000313" key="5">
    <source>
        <dbReference type="EMBL" id="SAL47139.1"/>
    </source>
</evidence>
<name>A0A158HT19_9BURK</name>
<dbReference type="PANTHER" id="PTHR30036">
    <property type="entry name" value="D-XYLOSE-BINDING PERIPLASMIC PROTEIN"/>
    <property type="match status" value="1"/>
</dbReference>
<dbReference type="OrthoDB" id="3189720at2"/>
<comment type="subcellular location">
    <subcellularLocation>
        <location evidence="1">Periplasm</location>
    </subcellularLocation>
</comment>
<comment type="caution">
    <text evidence="5">The sequence shown here is derived from an EMBL/GenBank/DDBJ whole genome shotgun (WGS) entry which is preliminary data.</text>
</comment>
<dbReference type="EMBL" id="FCNW02000020">
    <property type="protein sequence ID" value="SAL47139.1"/>
    <property type="molecule type" value="Genomic_DNA"/>
</dbReference>
<feature type="signal peptide" evidence="3">
    <location>
        <begin position="1"/>
        <end position="25"/>
    </location>
</feature>
<sequence length="316" mass="32968">MTRIVLGAVTAAVLFGLAVAPHAQAADKKVFAVVPKALGVPFYADAEKGCKEEAAKIGAECLFTGPAQLDDAEQGRIVRDLITKKVAGIAIAPNNPDSISGVISAAMAKNIPVVTFDSDAPKTKRVAFIGTNNEAGGESGGEAFAKALPKGGNYAVITGGLSAANLNDRIKGFKSKLGPNFKEVSGSPFPCNDDSSTAIQLIQDILAKNPNIDGIFFAGGWPMFAPEAYMRALKNKAADLKGGKFVIVSFDTLPTQIKLLKDGYATTLIGQRPTKMGSESVDQLNKILKGEKVPPVTDTGVDIVNSSNVDKFTAGK</sequence>
<feature type="chain" id="PRO_5011112851" evidence="3">
    <location>
        <begin position="26"/>
        <end position="316"/>
    </location>
</feature>
<evidence type="ECO:0000259" key="4">
    <source>
        <dbReference type="Pfam" id="PF13407"/>
    </source>
</evidence>
<accession>A0A158HT19</accession>
<dbReference type="SUPFAM" id="SSF53822">
    <property type="entry name" value="Periplasmic binding protein-like I"/>
    <property type="match status" value="1"/>
</dbReference>
<feature type="domain" description="Periplasmic binding protein" evidence="4">
    <location>
        <begin position="31"/>
        <end position="292"/>
    </location>
</feature>
<dbReference type="Proteomes" id="UP000054977">
    <property type="component" value="Unassembled WGS sequence"/>
</dbReference>
<evidence type="ECO:0000256" key="3">
    <source>
        <dbReference type="SAM" id="SignalP"/>
    </source>
</evidence>
<dbReference type="RefSeq" id="WP_087668558.1">
    <property type="nucleotide sequence ID" value="NZ_FCNW02000020.1"/>
</dbReference>
<comment type="similarity">
    <text evidence="2">Belongs to the bacterial solute-binding protein 2 family.</text>
</comment>
<keyword evidence="3" id="KW-0732">Signal</keyword>
<dbReference type="Gene3D" id="3.40.50.2300">
    <property type="match status" value="2"/>
</dbReference>
<dbReference type="InterPro" id="IPR028082">
    <property type="entry name" value="Peripla_BP_I"/>
</dbReference>
<dbReference type="STRING" id="326474.AWB65_03756"/>
<evidence type="ECO:0000256" key="1">
    <source>
        <dbReference type="ARBA" id="ARBA00004418"/>
    </source>
</evidence>
<dbReference type="Pfam" id="PF13407">
    <property type="entry name" value="Peripla_BP_4"/>
    <property type="match status" value="1"/>
</dbReference>
<evidence type="ECO:0000256" key="2">
    <source>
        <dbReference type="ARBA" id="ARBA00007639"/>
    </source>
</evidence>
<dbReference type="CDD" id="cd06314">
    <property type="entry name" value="PBP1_tmGBP"/>
    <property type="match status" value="1"/>
</dbReference>
<dbReference type="InterPro" id="IPR050555">
    <property type="entry name" value="Bact_Solute-Bind_Prot2"/>
</dbReference>
<proteinExistence type="inferred from homology"/>
<reference evidence="5" key="1">
    <citation type="submission" date="2016-01" db="EMBL/GenBank/DDBJ databases">
        <authorList>
            <person name="Peeters C."/>
        </authorList>
    </citation>
    <scope>NUCLEOTIDE SEQUENCE [LARGE SCALE GENOMIC DNA]</scope>
    <source>
        <strain evidence="5">LMG 22934</strain>
    </source>
</reference>
<evidence type="ECO:0000313" key="6">
    <source>
        <dbReference type="Proteomes" id="UP000054977"/>
    </source>
</evidence>
<protein>
    <submittedName>
        <fullName evidence="5">Periplasmic binding protein/LacI transcriptional regulator</fullName>
    </submittedName>
</protein>
<dbReference type="InterPro" id="IPR025997">
    <property type="entry name" value="SBP_2_dom"/>
</dbReference>
<keyword evidence="6" id="KW-1185">Reference proteome</keyword>